<evidence type="ECO:0000256" key="2">
    <source>
        <dbReference type="SAM" id="SignalP"/>
    </source>
</evidence>
<gene>
    <name evidence="4" type="ORF">P43SY_006280</name>
</gene>
<evidence type="ECO:0000313" key="5">
    <source>
        <dbReference type="Proteomes" id="UP001209570"/>
    </source>
</evidence>
<dbReference type="InterPro" id="IPR055313">
    <property type="entry name" value="Temptin-like"/>
</dbReference>
<reference evidence="4" key="1">
    <citation type="submission" date="2021-12" db="EMBL/GenBank/DDBJ databases">
        <title>Prjna785345.</title>
        <authorList>
            <person name="Rujirawat T."/>
            <person name="Krajaejun T."/>
        </authorList>
    </citation>
    <scope>NUCLEOTIDE SEQUENCE</scope>
    <source>
        <strain evidence="4">Pi057C3</strain>
    </source>
</reference>
<feature type="region of interest" description="Disordered" evidence="1">
    <location>
        <begin position="145"/>
        <end position="174"/>
    </location>
</feature>
<dbReference type="AlphaFoldDB" id="A0AAD5LNE5"/>
<dbReference type="Pfam" id="PF24784">
    <property type="entry name" value="Temptin_C"/>
    <property type="match status" value="1"/>
</dbReference>
<proteinExistence type="predicted"/>
<keyword evidence="2" id="KW-0732">Signal</keyword>
<sequence length="195" mass="19446">MKFLACAFLAAVASSVDGKPTFVPLIPGSTNVPGVDSVGHLNPAGGGAPNPFGLAFKGAGLQWTVDLCYADSDGDKQFNGAELGDPCCEWVKDKNEKLAYTKASAPGDAKSTNDPSLWEAVTCANGQGPVAKYLAYVEQNGGAAGNSTSSAAKDTADAAAPKATVPAPTPSKANSAAAKMVATSVAGVAIASLLI</sequence>
<dbReference type="PANTHER" id="PTHR34737:SF2">
    <property type="entry name" value="EF-HAND DOMAIN-CONTAINING PROTEIN"/>
    <property type="match status" value="1"/>
</dbReference>
<name>A0AAD5LNE5_PYTIN</name>
<keyword evidence="5" id="KW-1185">Reference proteome</keyword>
<dbReference type="Proteomes" id="UP001209570">
    <property type="component" value="Unassembled WGS sequence"/>
</dbReference>
<evidence type="ECO:0000256" key="1">
    <source>
        <dbReference type="SAM" id="MobiDB-lite"/>
    </source>
</evidence>
<comment type="caution">
    <text evidence="4">The sequence shown here is derived from an EMBL/GenBank/DDBJ whole genome shotgun (WGS) entry which is preliminary data.</text>
</comment>
<dbReference type="PANTHER" id="PTHR34737">
    <property type="entry name" value="EF-HAND DOMAIN-CONTAINING PROTEIN"/>
    <property type="match status" value="1"/>
</dbReference>
<dbReference type="InterPro" id="IPR057626">
    <property type="entry name" value="S-S_Temptin"/>
</dbReference>
<feature type="chain" id="PRO_5042096157" description="Temptin Cys/Cys disulfide domain-containing protein" evidence="2">
    <location>
        <begin position="19"/>
        <end position="195"/>
    </location>
</feature>
<accession>A0AAD5LNE5</accession>
<dbReference type="EMBL" id="JAKCXM010000058">
    <property type="protein sequence ID" value="KAJ0404710.1"/>
    <property type="molecule type" value="Genomic_DNA"/>
</dbReference>
<feature type="signal peptide" evidence="2">
    <location>
        <begin position="1"/>
        <end position="18"/>
    </location>
</feature>
<feature type="compositionally biased region" description="Low complexity" evidence="1">
    <location>
        <begin position="145"/>
        <end position="173"/>
    </location>
</feature>
<evidence type="ECO:0000259" key="3">
    <source>
        <dbReference type="Pfam" id="PF24784"/>
    </source>
</evidence>
<feature type="domain" description="Temptin Cys/Cys disulfide" evidence="3">
    <location>
        <begin position="17"/>
        <end position="107"/>
    </location>
</feature>
<protein>
    <recommendedName>
        <fullName evidence="3">Temptin Cys/Cys disulfide domain-containing protein</fullName>
    </recommendedName>
</protein>
<organism evidence="4 5">
    <name type="scientific">Pythium insidiosum</name>
    <name type="common">Pythiosis disease agent</name>
    <dbReference type="NCBI Taxonomy" id="114742"/>
    <lineage>
        <taxon>Eukaryota</taxon>
        <taxon>Sar</taxon>
        <taxon>Stramenopiles</taxon>
        <taxon>Oomycota</taxon>
        <taxon>Peronosporomycetes</taxon>
        <taxon>Pythiales</taxon>
        <taxon>Pythiaceae</taxon>
        <taxon>Pythium</taxon>
    </lineage>
</organism>
<evidence type="ECO:0000313" key="4">
    <source>
        <dbReference type="EMBL" id="KAJ0404710.1"/>
    </source>
</evidence>